<feature type="domain" description="Microbial-type PARG catalytic" evidence="2">
    <location>
        <begin position="16"/>
        <end position="165"/>
    </location>
</feature>
<dbReference type="PANTHER" id="PTHR35596">
    <property type="entry name" value="DUF2263 DOMAIN-CONTAINING PROTEIN"/>
    <property type="match status" value="1"/>
</dbReference>
<organism evidence="3 4">
    <name type="scientific">Goodfellowiella coeruleoviolacea</name>
    <dbReference type="NCBI Taxonomy" id="334858"/>
    <lineage>
        <taxon>Bacteria</taxon>
        <taxon>Bacillati</taxon>
        <taxon>Actinomycetota</taxon>
        <taxon>Actinomycetes</taxon>
        <taxon>Pseudonocardiales</taxon>
        <taxon>Pseudonocardiaceae</taxon>
        <taxon>Goodfellowiella</taxon>
    </lineage>
</organism>
<dbReference type="PANTHER" id="PTHR35596:SF1">
    <property type="entry name" value="MICROBIAL-TYPE PARG CATALYTIC DOMAIN-CONTAINING PROTEIN"/>
    <property type="match status" value="1"/>
</dbReference>
<dbReference type="AlphaFoldDB" id="A0AAE3KID9"/>
<protein>
    <submittedName>
        <fullName evidence="3">TIGR02452 family protein</fullName>
    </submittedName>
</protein>
<dbReference type="NCBIfam" id="TIGR02452">
    <property type="entry name" value="TIGR02452 family protein"/>
    <property type="match status" value="1"/>
</dbReference>
<name>A0AAE3KID9_9PSEU</name>
<dbReference type="InterPro" id="IPR043472">
    <property type="entry name" value="Macro_dom-like"/>
</dbReference>
<evidence type="ECO:0000256" key="1">
    <source>
        <dbReference type="SAM" id="MobiDB-lite"/>
    </source>
</evidence>
<dbReference type="Proteomes" id="UP001206128">
    <property type="component" value="Unassembled WGS sequence"/>
</dbReference>
<dbReference type="InterPro" id="IPR019261">
    <property type="entry name" value="PARG_cat_microbial"/>
</dbReference>
<proteinExistence type="predicted"/>
<feature type="region of interest" description="Disordered" evidence="1">
    <location>
        <begin position="1"/>
        <end position="20"/>
    </location>
</feature>
<dbReference type="SUPFAM" id="SSF52949">
    <property type="entry name" value="Macro domain-like"/>
    <property type="match status" value="1"/>
</dbReference>
<dbReference type="EMBL" id="JAMTCK010000013">
    <property type="protein sequence ID" value="MCP2168395.1"/>
    <property type="molecule type" value="Genomic_DNA"/>
</dbReference>
<dbReference type="PIRSF" id="PIRSF014899">
    <property type="entry name" value="UCP014899"/>
    <property type="match status" value="1"/>
</dbReference>
<comment type="caution">
    <text evidence="3">The sequence shown here is derived from an EMBL/GenBank/DDBJ whole genome shotgun (WGS) entry which is preliminary data.</text>
</comment>
<evidence type="ECO:0000313" key="4">
    <source>
        <dbReference type="Proteomes" id="UP001206128"/>
    </source>
</evidence>
<accession>A0AAE3KID9</accession>
<dbReference type="Gene3D" id="3.40.220.10">
    <property type="entry name" value="Leucine Aminopeptidase, subunit E, domain 1"/>
    <property type="match status" value="1"/>
</dbReference>
<sequence length="285" mass="31207">MLEGVSMNRQQRTATAEQTDRILRERQYTAPSGARVDLTPALSKAVRGTRLYLPEELSNLLRSTQPISNGATHIEVTAESTLQAGRRLIRDDTDPVACLNFASAKKPGGGYRTGAHAQEESLARCSGLVACLESVPEYYEFHRAQRDPLYSHRIIYSPSVPVFRDESGELLAEPYRLAFLTSPAPNASAIRLPEQRAELPRVLSERAAKVLAVAHAHGHRRLVLGAWGCGVFGNDPRQVARIFADLLLPGGQFAGRFAHVVFAVFDQAPGRPALTAFHRTFPSTG</sequence>
<gene>
    <name evidence="3" type="ORF">LX83_005273</name>
</gene>
<dbReference type="Pfam" id="PF10021">
    <property type="entry name" value="PARG_cat_microb"/>
    <property type="match status" value="1"/>
</dbReference>
<dbReference type="InterPro" id="IPR012664">
    <property type="entry name" value="CHP02452"/>
</dbReference>
<feature type="compositionally biased region" description="Polar residues" evidence="1">
    <location>
        <begin position="7"/>
        <end position="17"/>
    </location>
</feature>
<evidence type="ECO:0000313" key="3">
    <source>
        <dbReference type="EMBL" id="MCP2168395.1"/>
    </source>
</evidence>
<reference evidence="3" key="1">
    <citation type="submission" date="2022-06" db="EMBL/GenBank/DDBJ databases">
        <title>Genomic Encyclopedia of Archaeal and Bacterial Type Strains, Phase II (KMG-II): from individual species to whole genera.</title>
        <authorList>
            <person name="Goeker M."/>
        </authorList>
    </citation>
    <scope>NUCLEOTIDE SEQUENCE</scope>
    <source>
        <strain evidence="3">DSM 43935</strain>
    </source>
</reference>
<evidence type="ECO:0000259" key="2">
    <source>
        <dbReference type="Pfam" id="PF10021"/>
    </source>
</evidence>
<keyword evidence="4" id="KW-1185">Reference proteome</keyword>